<proteinExistence type="predicted"/>
<protein>
    <submittedName>
        <fullName evidence="1">Uncharacterized protein</fullName>
    </submittedName>
</protein>
<organism evidence="1 2">
    <name type="scientific">Kickxella alabastrina</name>
    <dbReference type="NCBI Taxonomy" id="61397"/>
    <lineage>
        <taxon>Eukaryota</taxon>
        <taxon>Fungi</taxon>
        <taxon>Fungi incertae sedis</taxon>
        <taxon>Zoopagomycota</taxon>
        <taxon>Kickxellomycotina</taxon>
        <taxon>Kickxellomycetes</taxon>
        <taxon>Kickxellales</taxon>
        <taxon>Kickxellaceae</taxon>
        <taxon>Kickxella</taxon>
    </lineage>
</organism>
<keyword evidence="2" id="KW-1185">Reference proteome</keyword>
<reference evidence="1" key="1">
    <citation type="submission" date="2022-07" db="EMBL/GenBank/DDBJ databases">
        <title>Phylogenomic reconstructions and comparative analyses of Kickxellomycotina fungi.</title>
        <authorList>
            <person name="Reynolds N.K."/>
            <person name="Stajich J.E."/>
            <person name="Barry K."/>
            <person name="Grigoriev I.V."/>
            <person name="Crous P."/>
            <person name="Smith M.E."/>
        </authorList>
    </citation>
    <scope>NUCLEOTIDE SEQUENCE</scope>
    <source>
        <strain evidence="1">Benny 63K</strain>
    </source>
</reference>
<feature type="non-terminal residue" evidence="1">
    <location>
        <position position="1"/>
    </location>
</feature>
<dbReference type="Proteomes" id="UP001150581">
    <property type="component" value="Unassembled WGS sequence"/>
</dbReference>
<name>A0ACC1IJX8_9FUNG</name>
<evidence type="ECO:0000313" key="2">
    <source>
        <dbReference type="Proteomes" id="UP001150581"/>
    </source>
</evidence>
<accession>A0ACC1IJX8</accession>
<evidence type="ECO:0000313" key="1">
    <source>
        <dbReference type="EMBL" id="KAJ1894982.1"/>
    </source>
</evidence>
<comment type="caution">
    <text evidence="1">The sequence shown here is derived from an EMBL/GenBank/DDBJ whole genome shotgun (WGS) entry which is preliminary data.</text>
</comment>
<sequence>ISCHRTPLANTVKVRKSQPNFAQPEYLRISETSSATPSPSPSHSASQVSSNHLLLSGIDSGFVSQRVFVVHPGSVPPTRSEFQQIMGTAEFLEKEKEGALRSPLAASIRSVRVVEGEITTALGANLTQLAEDLANFRLSAVARPESQSDSCSFCTAMSNLTDEDSSGEDLMHSSEDEHDHENGQDDGEIKIEIKTEQFEHELDEETMSQDLHTDSPAKGYDDTPWEPSMMPDEYKACWDQPKRQDSPTSPDDFSPEWTEPASPDPETAESDRITHADTNIDGHSFVAPEATMQLPAFHMPTPVVLSPQTPKSVPVVEQARRARHPVYKFGSLANETFEGGRHQEAFDLYSWALLLLNPQEGMMTRDLLARPSVIKELEKLGWRCSVSSAEREPLEWSRENISRISGIGKRPTKAEFKYETRTEVAVEPRAEAGRTSNPSNGDAEDSDRNEPMAGRKTWLSFSRSTGGWWSSSRRGQQQRAPPPIKLSNSDVEANAAAASASATAAVIVNEPLPAGLVQTPSGKYEFSSALLEQINNPAFSPLATAAPERRSNGGLNHAPDPWFMAAGDEKTDITALLYSNRSAAAYALGKYLAAATDASLSISLRPTWAKGHFRRGEALLALGRVREAHAGYRKAAALEPHDIHVRVSCERARILAQNESMGLRVVQMLAGRDFALKPRGLHPIRAGIFRFAQGMQNFIYLIADEESRKCVVVDACWDVDGILAVIEREKLLLAAAAVTHSHFDHTGGMPPPPFASLRIRVSGVAELKRRMPYLPLLVHPLDIPDIIESNPQLQPRHFTPTPNGFSFRLGDRTDLHFMHTPGHTPGSQCVLVNGCRLFSGDTLFPGSCGRVDLKGGSLPDMLESLRTRLCAVPDNTIVYPGHEYGGEWTSIGREKKRGFLRPDAHPGCSRHNSVDIAGAANGANATVAV</sequence>
<dbReference type="EMBL" id="JANBPG010000622">
    <property type="protein sequence ID" value="KAJ1894982.1"/>
    <property type="molecule type" value="Genomic_DNA"/>
</dbReference>
<gene>
    <name evidence="1" type="ORF">LPJ66_004860</name>
</gene>